<accession>A0ABT0DQM8</accession>
<dbReference type="Proteomes" id="UP001202867">
    <property type="component" value="Unassembled WGS sequence"/>
</dbReference>
<dbReference type="InterPro" id="IPR036890">
    <property type="entry name" value="HATPase_C_sf"/>
</dbReference>
<keyword evidence="3" id="KW-0067">ATP-binding</keyword>
<evidence type="ECO:0000313" key="4">
    <source>
        <dbReference type="Proteomes" id="UP001202867"/>
    </source>
</evidence>
<proteinExistence type="predicted"/>
<dbReference type="GO" id="GO:0005524">
    <property type="term" value="F:ATP binding"/>
    <property type="evidence" value="ECO:0007669"/>
    <property type="project" value="UniProtKB-KW"/>
</dbReference>
<reference evidence="4" key="1">
    <citation type="submission" date="2023-07" db="EMBL/GenBank/DDBJ databases">
        <title>Ancylobacter moscoviensis sp. nov., facultatively methylotrophic bacteria from activated sludge and the reclassification of Starkeya novella (Starkey 1934) Kelly et al. 2000 as Ancylobacter novellus comb. nov., Starkeya koreensis Im et al. 2006 as Ancylobacter koreensis comb.nov., Angulomicrobium tetraedrale Vasil'eva et al. 1986 as Ancylobacter tetraedralis comb. nov., Angulomicrobium amanitiforme Fritz et al. 2004 as Ancylobacter amanitiformis comb. nov. and Methylorhabdus multivorans Doronina et al. 1996 as Ancylobacter multivorans comb. nov. and emended description of the genus Ancylobacter.</title>
        <authorList>
            <person name="Doronina N."/>
            <person name="Chemodurova A."/>
            <person name="Grouzdev D."/>
            <person name="Koziaeva V."/>
            <person name="Shi W."/>
            <person name="Wu L."/>
            <person name="Kaparullina E."/>
        </authorList>
    </citation>
    <scope>NUCLEOTIDE SEQUENCE [LARGE SCALE GENOMIC DNA]</scope>
    <source>
        <strain evidence="4">Jip08</strain>
    </source>
</reference>
<organism evidence="3 4">
    <name type="scientific">Ancylobacter koreensis</name>
    <dbReference type="NCBI Taxonomy" id="266121"/>
    <lineage>
        <taxon>Bacteria</taxon>
        <taxon>Pseudomonadati</taxon>
        <taxon>Pseudomonadota</taxon>
        <taxon>Alphaproteobacteria</taxon>
        <taxon>Hyphomicrobiales</taxon>
        <taxon>Xanthobacteraceae</taxon>
        <taxon>Ancylobacter</taxon>
    </lineage>
</organism>
<dbReference type="Gene3D" id="3.30.565.10">
    <property type="entry name" value="Histidine kinase-like ATPase, C-terminal domain"/>
    <property type="match status" value="1"/>
</dbReference>
<evidence type="ECO:0000313" key="3">
    <source>
        <dbReference type="EMBL" id="MCK0209586.1"/>
    </source>
</evidence>
<gene>
    <name evidence="3" type="ORF">MWN33_16260</name>
</gene>
<evidence type="ECO:0000256" key="1">
    <source>
        <dbReference type="ARBA" id="ARBA00022527"/>
    </source>
</evidence>
<keyword evidence="1" id="KW-0808">Transferase</keyword>
<keyword evidence="4" id="KW-1185">Reference proteome</keyword>
<dbReference type="RefSeq" id="WP_247202082.1">
    <property type="nucleotide sequence ID" value="NZ_JALKCG010000007.1"/>
</dbReference>
<dbReference type="InterPro" id="IPR003594">
    <property type="entry name" value="HATPase_dom"/>
</dbReference>
<keyword evidence="1" id="KW-0723">Serine/threonine-protein kinase</keyword>
<comment type="caution">
    <text evidence="3">The sequence shown here is derived from an EMBL/GenBank/DDBJ whole genome shotgun (WGS) entry which is preliminary data.</text>
</comment>
<feature type="domain" description="Histidine kinase/HSP90-like ATPase" evidence="2">
    <location>
        <begin position="13"/>
        <end position="136"/>
    </location>
</feature>
<protein>
    <submittedName>
        <fullName evidence="3">ATP-binding protein</fullName>
    </submittedName>
</protein>
<dbReference type="CDD" id="cd16936">
    <property type="entry name" value="HATPase_RsbW-like"/>
    <property type="match status" value="1"/>
</dbReference>
<dbReference type="PANTHER" id="PTHR35526">
    <property type="entry name" value="ANTI-SIGMA-F FACTOR RSBW-RELATED"/>
    <property type="match status" value="1"/>
</dbReference>
<dbReference type="Pfam" id="PF13581">
    <property type="entry name" value="HATPase_c_2"/>
    <property type="match status" value="1"/>
</dbReference>
<sequence>MADHELDICLANEIGKLETLAERLEAYVEAEAIPPTPAYRLQLAADEFFNNAVDYGYPDGRAGEIALRVRRAGNVLEAIFSDDGNAFDPFQAPAPDIAGSLEERRIGGLGVHLVRTLADSVAYRREDGRNVVTLTFSLAATPQGSAPES</sequence>
<dbReference type="InterPro" id="IPR050267">
    <property type="entry name" value="Anti-sigma-factor_SerPK"/>
</dbReference>
<dbReference type="SUPFAM" id="SSF55874">
    <property type="entry name" value="ATPase domain of HSP90 chaperone/DNA topoisomerase II/histidine kinase"/>
    <property type="match status" value="1"/>
</dbReference>
<name>A0ABT0DQM8_9HYPH</name>
<dbReference type="PANTHER" id="PTHR35526:SF6">
    <property type="entry name" value="SLR1861 PROTEIN"/>
    <property type="match status" value="1"/>
</dbReference>
<keyword evidence="1" id="KW-0418">Kinase</keyword>
<evidence type="ECO:0000259" key="2">
    <source>
        <dbReference type="Pfam" id="PF13581"/>
    </source>
</evidence>
<dbReference type="EMBL" id="JALKCG010000007">
    <property type="protein sequence ID" value="MCK0209586.1"/>
    <property type="molecule type" value="Genomic_DNA"/>
</dbReference>
<keyword evidence="3" id="KW-0547">Nucleotide-binding</keyword>